<evidence type="ECO:0000256" key="3">
    <source>
        <dbReference type="ARBA" id="ARBA00022723"/>
    </source>
</evidence>
<dbReference type="PRINTS" id="PR00352">
    <property type="entry name" value="3FE4SFRDOXIN"/>
</dbReference>
<comment type="caution">
    <text evidence="10">The sequence shown here is derived from an EMBL/GenBank/DDBJ whole genome shotgun (WGS) entry which is preliminary data.</text>
</comment>
<evidence type="ECO:0000256" key="5">
    <source>
        <dbReference type="ARBA" id="ARBA00023004"/>
    </source>
</evidence>
<keyword evidence="5 8" id="KW-0408">Iron</keyword>
<dbReference type="InterPro" id="IPR001080">
    <property type="entry name" value="3Fe4S_ferredoxin"/>
</dbReference>
<dbReference type="PROSITE" id="PS51379">
    <property type="entry name" value="4FE4S_FER_2"/>
    <property type="match status" value="1"/>
</dbReference>
<dbReference type="PANTHER" id="PTHR36923">
    <property type="entry name" value="FERREDOXIN"/>
    <property type="match status" value="1"/>
</dbReference>
<evidence type="ECO:0000259" key="9">
    <source>
        <dbReference type="PROSITE" id="PS51379"/>
    </source>
</evidence>
<keyword evidence="3 8" id="KW-0479">Metal-binding</keyword>
<dbReference type="PANTHER" id="PTHR36923:SF3">
    <property type="entry name" value="FERREDOXIN"/>
    <property type="match status" value="1"/>
</dbReference>
<reference evidence="10 11" key="1">
    <citation type="submission" date="2020-03" db="EMBL/GenBank/DDBJ databases">
        <title>Draft genome of Streptomyces sp. ventii, isolated from the Axial Seamount in the Pacific Ocean, and resequencing of the two type strains Streptomyces lonarensis strain NCL 716 and Streptomyces bohaiensis strain 11A07.</title>
        <authorList>
            <person name="Loughran R.M."/>
            <person name="Pfannmuller K.M."/>
            <person name="Wasson B.J."/>
            <person name="Deadmond M.C."/>
            <person name="Paddock B.E."/>
            <person name="Koyack M.J."/>
            <person name="Gallegos D.A."/>
            <person name="Mitchell E.A."/>
            <person name="Ushijima B."/>
            <person name="Saw J.H."/>
            <person name="Mcphail K.L."/>
            <person name="Videau P."/>
        </authorList>
    </citation>
    <scope>NUCLEOTIDE SEQUENCE [LARGE SCALE GENOMIC DNA]</scope>
    <source>
        <strain evidence="10 11">NCL716</strain>
    </source>
</reference>
<dbReference type="Gene3D" id="3.30.70.20">
    <property type="match status" value="1"/>
</dbReference>
<proteinExistence type="predicted"/>
<evidence type="ECO:0000256" key="8">
    <source>
        <dbReference type="RuleBase" id="RU368020"/>
    </source>
</evidence>
<evidence type="ECO:0000313" key="11">
    <source>
        <dbReference type="Proteomes" id="UP000578686"/>
    </source>
</evidence>
<gene>
    <name evidence="10" type="ORF">HCN56_02595</name>
</gene>
<comment type="cofactor">
    <cofactor evidence="1">
        <name>[3Fe-4S] cluster</name>
        <dbReference type="ChEBI" id="CHEBI:21137"/>
    </cofactor>
</comment>
<dbReference type="Pfam" id="PF13370">
    <property type="entry name" value="Fer4_13"/>
    <property type="match status" value="1"/>
</dbReference>
<dbReference type="InterPro" id="IPR017896">
    <property type="entry name" value="4Fe4S_Fe-S-bd"/>
</dbReference>
<comment type="function">
    <text evidence="8">Ferredoxins are iron-sulfur proteins that transfer electrons in a wide variety of metabolic reactions.</text>
</comment>
<evidence type="ECO:0000313" key="10">
    <source>
        <dbReference type="EMBL" id="NJQ04497.1"/>
    </source>
</evidence>
<protein>
    <recommendedName>
        <fullName evidence="8">Ferredoxin</fullName>
    </recommendedName>
</protein>
<keyword evidence="7" id="KW-0003">3Fe-4S</keyword>
<dbReference type="GO" id="GO:0005506">
    <property type="term" value="F:iron ion binding"/>
    <property type="evidence" value="ECO:0007669"/>
    <property type="project" value="UniProtKB-UniRule"/>
</dbReference>
<dbReference type="InterPro" id="IPR051269">
    <property type="entry name" value="Fe-S_cluster_ET"/>
</dbReference>
<dbReference type="AlphaFoldDB" id="A0A7X6CXS7"/>
<sequence>MVRSWRVEVDRSRCVGSTICVSTAPGVFTLREDGQSRVVRAEVAPDARILRAAELCPLEAIAVVDGVSGDLVAPVDG</sequence>
<dbReference type="SUPFAM" id="SSF54862">
    <property type="entry name" value="4Fe-4S ferredoxins"/>
    <property type="match status" value="1"/>
</dbReference>
<evidence type="ECO:0000256" key="2">
    <source>
        <dbReference type="ARBA" id="ARBA00022448"/>
    </source>
</evidence>
<keyword evidence="4 8" id="KW-0249">Electron transport</keyword>
<keyword evidence="6 8" id="KW-0411">Iron-sulfur</keyword>
<feature type="domain" description="4Fe-4S ferredoxin-type" evidence="9">
    <location>
        <begin position="5"/>
        <end position="33"/>
    </location>
</feature>
<evidence type="ECO:0000256" key="1">
    <source>
        <dbReference type="ARBA" id="ARBA00001927"/>
    </source>
</evidence>
<keyword evidence="11" id="KW-1185">Reference proteome</keyword>
<evidence type="ECO:0000256" key="4">
    <source>
        <dbReference type="ARBA" id="ARBA00022982"/>
    </source>
</evidence>
<evidence type="ECO:0000256" key="6">
    <source>
        <dbReference type="ARBA" id="ARBA00023014"/>
    </source>
</evidence>
<accession>A0A7X6CXS7</accession>
<organism evidence="10 11">
    <name type="scientific">Streptomyces lonarensis</name>
    <dbReference type="NCBI Taxonomy" id="700599"/>
    <lineage>
        <taxon>Bacteria</taxon>
        <taxon>Bacillati</taxon>
        <taxon>Actinomycetota</taxon>
        <taxon>Actinomycetes</taxon>
        <taxon>Kitasatosporales</taxon>
        <taxon>Streptomycetaceae</taxon>
        <taxon>Streptomyces</taxon>
    </lineage>
</organism>
<evidence type="ECO:0000256" key="7">
    <source>
        <dbReference type="ARBA" id="ARBA00023291"/>
    </source>
</evidence>
<dbReference type="GO" id="GO:0009055">
    <property type="term" value="F:electron transfer activity"/>
    <property type="evidence" value="ECO:0007669"/>
    <property type="project" value="UniProtKB-UniRule"/>
</dbReference>
<dbReference type="EMBL" id="JAAVJD010000008">
    <property type="protein sequence ID" value="NJQ04497.1"/>
    <property type="molecule type" value="Genomic_DNA"/>
</dbReference>
<dbReference type="Proteomes" id="UP000578686">
    <property type="component" value="Unassembled WGS sequence"/>
</dbReference>
<keyword evidence="2 8" id="KW-0813">Transport</keyword>
<name>A0A7X6CXS7_9ACTN</name>
<dbReference type="GO" id="GO:0051538">
    <property type="term" value="F:3 iron, 4 sulfur cluster binding"/>
    <property type="evidence" value="ECO:0007669"/>
    <property type="project" value="UniProtKB-KW"/>
</dbReference>